<dbReference type="Proteomes" id="UP001160334">
    <property type="component" value="Unassembled WGS sequence"/>
</dbReference>
<dbReference type="RefSeq" id="WP_280759278.1">
    <property type="nucleotide sequence ID" value="NZ_JARXVC010000002.1"/>
</dbReference>
<proteinExistence type="predicted"/>
<dbReference type="InterPro" id="IPR046342">
    <property type="entry name" value="CBS_dom_sf"/>
</dbReference>
<sequence>MELQLFHAGKPTRRSSSPLWREARRYRIPGIVTDRGIVLEYVAAKPDPMAMTVGELTQDGIWHVEADAWIVRVARGLSLPA</sequence>
<evidence type="ECO:0000313" key="2">
    <source>
        <dbReference type="Proteomes" id="UP001160334"/>
    </source>
</evidence>
<comment type="caution">
    <text evidence="1">The sequence shown here is derived from an EMBL/GenBank/DDBJ whole genome shotgun (WGS) entry which is preliminary data.</text>
</comment>
<organism evidence="1 2">
    <name type="scientific">Prescottella agglutinans</name>
    <dbReference type="NCBI Taxonomy" id="1644129"/>
    <lineage>
        <taxon>Bacteria</taxon>
        <taxon>Bacillati</taxon>
        <taxon>Actinomycetota</taxon>
        <taxon>Actinomycetes</taxon>
        <taxon>Mycobacteriales</taxon>
        <taxon>Nocardiaceae</taxon>
        <taxon>Prescottella</taxon>
    </lineage>
</organism>
<reference evidence="1 2" key="1">
    <citation type="submission" date="2023-04" db="EMBL/GenBank/DDBJ databases">
        <title>Forest soil microbial communities from Buena Vista Peninsula, Colon Province, Panama.</title>
        <authorList>
            <person name="Bouskill N."/>
        </authorList>
    </citation>
    <scope>NUCLEOTIDE SEQUENCE [LARGE SCALE GENOMIC DNA]</scope>
    <source>
        <strain evidence="1 2">CFH S0262</strain>
    </source>
</reference>
<gene>
    <name evidence="1" type="ORF">M2280_001134</name>
</gene>
<dbReference type="EMBL" id="JARXVC010000002">
    <property type="protein sequence ID" value="MDH6279925.1"/>
    <property type="molecule type" value="Genomic_DNA"/>
</dbReference>
<protein>
    <submittedName>
        <fullName evidence="1">Uncharacterized protein</fullName>
    </submittedName>
</protein>
<evidence type="ECO:0000313" key="1">
    <source>
        <dbReference type="EMBL" id="MDH6279925.1"/>
    </source>
</evidence>
<accession>A0ABT6M6M3</accession>
<keyword evidence="2" id="KW-1185">Reference proteome</keyword>
<name>A0ABT6M6M3_9NOCA</name>
<dbReference type="Gene3D" id="3.10.580.10">
    <property type="entry name" value="CBS-domain"/>
    <property type="match status" value="1"/>
</dbReference>